<dbReference type="InterPro" id="IPR037051">
    <property type="entry name" value="4-carb_acid_sugar_kinase_N_sf"/>
</dbReference>
<evidence type="ECO:0000256" key="2">
    <source>
        <dbReference type="ARBA" id="ARBA00022679"/>
    </source>
</evidence>
<dbReference type="Pfam" id="PF17042">
    <property type="entry name" value="NBD_C"/>
    <property type="match status" value="1"/>
</dbReference>
<evidence type="ECO:0000313" key="10">
    <source>
        <dbReference type="Proteomes" id="UP000295678"/>
    </source>
</evidence>
<gene>
    <name evidence="9" type="ORF">EDC22_106123</name>
</gene>
<keyword evidence="6" id="KW-0119">Carbohydrate metabolism</keyword>
<dbReference type="InterPro" id="IPR042213">
    <property type="entry name" value="NBD_C_sf"/>
</dbReference>
<evidence type="ECO:0000256" key="3">
    <source>
        <dbReference type="ARBA" id="ARBA00022741"/>
    </source>
</evidence>
<comment type="caution">
    <text evidence="9">The sequence shown here is derived from an EMBL/GenBank/DDBJ whole genome shotgun (WGS) entry which is preliminary data.</text>
</comment>
<dbReference type="InterPro" id="IPR010737">
    <property type="entry name" value="4-carb_acid_sugar_kinase_N"/>
</dbReference>
<evidence type="ECO:0000256" key="4">
    <source>
        <dbReference type="ARBA" id="ARBA00022777"/>
    </source>
</evidence>
<evidence type="ECO:0000256" key="5">
    <source>
        <dbReference type="ARBA" id="ARBA00022840"/>
    </source>
</evidence>
<keyword evidence="5" id="KW-0067">ATP-binding</keyword>
<dbReference type="EMBL" id="SMAK01000006">
    <property type="protein sequence ID" value="TCT09929.1"/>
    <property type="molecule type" value="Genomic_DNA"/>
</dbReference>
<feature type="domain" description="Four-carbon acid sugar kinase N-terminal" evidence="7">
    <location>
        <begin position="4"/>
        <end position="237"/>
    </location>
</feature>
<name>A0A4R3MCE8_9HYPH</name>
<sequence>MARIVFLGDDFTGASDTLATFAERGAAVRLFLDVPDPAEADGLDVIGIATDLRPLSPDIIVRRLEELAPGLRRLSPRILHYKICSTFDSARHVGSIGAAVLTLERLLATGRTVVVGGQPSLGRYCIFGTLFARAADGRVCRIDRHPVMSRHPTTPMGEADIRAHLALQGLDDLALIDCLELNRTEELPPAMRNGAGRALIDALSPSDVDRIGRILTTLEAATAPLLVVGASSVAEALCPRLAQSRSRAVTGVGPRLAVAGSRSAVTADQVEAAASYVRLPIEPCDLDAGADRLVRHCADLLATGRDVLIHLRRDHDYGMPPASLSGRLAKLTAAIAGRCPVGAIAVAGGDTASAVVKRLGFRSLSFVRRAAPGVAVCSGHMPGHALEGAFLLLKGGQVGDRDILERFGRPF</sequence>
<reference evidence="9 10" key="1">
    <citation type="submission" date="2019-03" db="EMBL/GenBank/DDBJ databases">
        <title>Genomic Encyclopedia of Type Strains, Phase IV (KMG-IV): sequencing the most valuable type-strain genomes for metagenomic binning, comparative biology and taxonomic classification.</title>
        <authorList>
            <person name="Goeker M."/>
        </authorList>
    </citation>
    <scope>NUCLEOTIDE SEQUENCE [LARGE SCALE GENOMIC DNA]</scope>
    <source>
        <strain evidence="9 10">DSM 19345</strain>
    </source>
</reference>
<proteinExistence type="inferred from homology"/>
<dbReference type="GO" id="GO:0005524">
    <property type="term" value="F:ATP binding"/>
    <property type="evidence" value="ECO:0007669"/>
    <property type="project" value="UniProtKB-KW"/>
</dbReference>
<evidence type="ECO:0000256" key="1">
    <source>
        <dbReference type="ARBA" id="ARBA00005715"/>
    </source>
</evidence>
<keyword evidence="4" id="KW-0418">Kinase</keyword>
<accession>A0A4R3MCE8</accession>
<keyword evidence="10" id="KW-1185">Reference proteome</keyword>
<dbReference type="Gene3D" id="3.40.50.10840">
    <property type="entry name" value="Putative sugar-binding, N-terminal domain"/>
    <property type="match status" value="1"/>
</dbReference>
<protein>
    <submittedName>
        <fullName evidence="9">Uncharacterized protein YgbK (DUF1537 family)</fullName>
    </submittedName>
</protein>
<dbReference type="SUPFAM" id="SSF142764">
    <property type="entry name" value="YgbK-like"/>
    <property type="match status" value="1"/>
</dbReference>
<keyword evidence="2" id="KW-0808">Transferase</keyword>
<evidence type="ECO:0000256" key="6">
    <source>
        <dbReference type="ARBA" id="ARBA00023277"/>
    </source>
</evidence>
<dbReference type="Pfam" id="PF07005">
    <property type="entry name" value="SBD_N"/>
    <property type="match status" value="1"/>
</dbReference>
<dbReference type="RefSeq" id="WP_165926877.1">
    <property type="nucleotide sequence ID" value="NZ_SMAK01000006.1"/>
</dbReference>
<evidence type="ECO:0000259" key="7">
    <source>
        <dbReference type="Pfam" id="PF07005"/>
    </source>
</evidence>
<dbReference type="InterPro" id="IPR031475">
    <property type="entry name" value="NBD_C"/>
</dbReference>
<keyword evidence="3" id="KW-0547">Nucleotide-binding</keyword>
<dbReference type="AlphaFoldDB" id="A0A4R3MCE8"/>
<dbReference type="Gene3D" id="3.40.980.20">
    <property type="entry name" value="Four-carbon acid sugar kinase, nucleotide binding domain"/>
    <property type="match status" value="1"/>
</dbReference>
<evidence type="ECO:0000259" key="8">
    <source>
        <dbReference type="Pfam" id="PF17042"/>
    </source>
</evidence>
<feature type="domain" description="Four-carbon acid sugar kinase nucleotide binding" evidence="8">
    <location>
        <begin position="256"/>
        <end position="404"/>
    </location>
</feature>
<evidence type="ECO:0000313" key="9">
    <source>
        <dbReference type="EMBL" id="TCT09929.1"/>
    </source>
</evidence>
<organism evidence="9 10">
    <name type="scientific">Tepidamorphus gemmatus</name>
    <dbReference type="NCBI Taxonomy" id="747076"/>
    <lineage>
        <taxon>Bacteria</taxon>
        <taxon>Pseudomonadati</taxon>
        <taxon>Pseudomonadota</taxon>
        <taxon>Alphaproteobacteria</taxon>
        <taxon>Hyphomicrobiales</taxon>
        <taxon>Tepidamorphaceae</taxon>
        <taxon>Tepidamorphus</taxon>
    </lineage>
</organism>
<dbReference type="Proteomes" id="UP000295678">
    <property type="component" value="Unassembled WGS sequence"/>
</dbReference>
<dbReference type="GO" id="GO:0016301">
    <property type="term" value="F:kinase activity"/>
    <property type="evidence" value="ECO:0007669"/>
    <property type="project" value="UniProtKB-KW"/>
</dbReference>
<comment type="similarity">
    <text evidence="1">Belongs to the four-carbon acid sugar kinase family.</text>
</comment>